<evidence type="ECO:0000256" key="9">
    <source>
        <dbReference type="ARBA" id="ARBA00023136"/>
    </source>
</evidence>
<evidence type="ECO:0000256" key="5">
    <source>
        <dbReference type="ARBA" id="ARBA00022692"/>
    </source>
</evidence>
<comment type="caution">
    <text evidence="12">The sequence shown here is derived from an EMBL/GenBank/DDBJ whole genome shotgun (WGS) entry which is preliminary data.</text>
</comment>
<dbReference type="PANTHER" id="PTHR11214">
    <property type="entry name" value="BETA-1,3-N-ACETYLGLUCOSAMINYLTRANSFERASE"/>
    <property type="match status" value="1"/>
</dbReference>
<reference evidence="12 13" key="1">
    <citation type="submission" date="2019-01" db="EMBL/GenBank/DDBJ databases">
        <title>A draft genome assembly of the solar-powered sea slug Elysia chlorotica.</title>
        <authorList>
            <person name="Cai H."/>
            <person name="Li Q."/>
            <person name="Fang X."/>
            <person name="Li J."/>
            <person name="Curtis N.E."/>
            <person name="Altenburger A."/>
            <person name="Shibata T."/>
            <person name="Feng M."/>
            <person name="Maeda T."/>
            <person name="Schwartz J.A."/>
            <person name="Shigenobu S."/>
            <person name="Lundholm N."/>
            <person name="Nishiyama T."/>
            <person name="Yang H."/>
            <person name="Hasebe M."/>
            <person name="Li S."/>
            <person name="Pierce S.K."/>
            <person name="Wang J."/>
        </authorList>
    </citation>
    <scope>NUCLEOTIDE SEQUENCE [LARGE SCALE GENOMIC DNA]</scope>
    <source>
        <strain evidence="12">EC2010</strain>
        <tissue evidence="12">Whole organism of an adult</tissue>
    </source>
</reference>
<dbReference type="AlphaFoldDB" id="A0A3S1A5D2"/>
<organism evidence="12 13">
    <name type="scientific">Elysia chlorotica</name>
    <name type="common">Eastern emerald elysia</name>
    <name type="synonym">Sea slug</name>
    <dbReference type="NCBI Taxonomy" id="188477"/>
    <lineage>
        <taxon>Eukaryota</taxon>
        <taxon>Metazoa</taxon>
        <taxon>Spiralia</taxon>
        <taxon>Lophotrochozoa</taxon>
        <taxon>Mollusca</taxon>
        <taxon>Gastropoda</taxon>
        <taxon>Heterobranchia</taxon>
        <taxon>Euthyneura</taxon>
        <taxon>Panpulmonata</taxon>
        <taxon>Sacoglossa</taxon>
        <taxon>Placobranchoidea</taxon>
        <taxon>Plakobranchidae</taxon>
        <taxon>Elysia</taxon>
    </lineage>
</organism>
<evidence type="ECO:0000313" key="13">
    <source>
        <dbReference type="Proteomes" id="UP000271974"/>
    </source>
</evidence>
<dbReference type="InterPro" id="IPR002659">
    <property type="entry name" value="Glyco_trans_31"/>
</dbReference>
<keyword evidence="5" id="KW-0812">Transmembrane</keyword>
<sequence length="398" mass="46129">MRFNLGRAANVCYSAMIFSQVLIWFYVCVDLSDTNSDSAQTADVVLRADDPTLNQLARPVMLGRHTHSSKITQQEGLNPTNPKNEDDDWQKYFNPLLGHTILPRNPWIVLNGSYLINPTHLCTQHRDLDLVVVVHTAPYNFVKRQMLRESFSPPRLPRPYTAQVVFMLGTLNSTTIDREKEANLSQEIRKHKDIVRMEFQENFRNLTYKAMLWLRWLDEFCPNAMMVLKVDDDVVMDVKKVLPISRGLFSKYQRSIFCSINPMGTQPIPRIGRTCVDPREFAGVKIYPYTYCSGFIVFISRDLITSMAKAVRRTPMYNVDDVFMFGMVAKMAGNVTYHNIGYNITLWHQKVYNCTLDDGIGCRYYGTMAKKDKYAVRMYDAFDRIHLHDFQIPQLIVK</sequence>
<feature type="compositionally biased region" description="Polar residues" evidence="11">
    <location>
        <begin position="69"/>
        <end position="82"/>
    </location>
</feature>
<dbReference type="OrthoDB" id="6135063at2759"/>
<evidence type="ECO:0000256" key="6">
    <source>
        <dbReference type="ARBA" id="ARBA00022968"/>
    </source>
</evidence>
<keyword evidence="9" id="KW-0472">Membrane</keyword>
<evidence type="ECO:0000256" key="10">
    <source>
        <dbReference type="RuleBase" id="RU363063"/>
    </source>
</evidence>
<evidence type="ECO:0000313" key="12">
    <source>
        <dbReference type="EMBL" id="RUS83104.1"/>
    </source>
</evidence>
<keyword evidence="7" id="KW-1133">Transmembrane helix</keyword>
<comment type="subcellular location">
    <subcellularLocation>
        <location evidence="1 10">Golgi apparatus membrane</location>
        <topology evidence="1 10">Single-pass type II membrane protein</topology>
    </subcellularLocation>
</comment>
<keyword evidence="8 10" id="KW-0333">Golgi apparatus</keyword>
<feature type="region of interest" description="Disordered" evidence="11">
    <location>
        <begin position="66"/>
        <end position="85"/>
    </location>
</feature>
<keyword evidence="4" id="KW-0808">Transferase</keyword>
<gene>
    <name evidence="12" type="ORF">EGW08_009136</name>
</gene>
<protein>
    <recommendedName>
        <fullName evidence="10">Hexosyltransferase</fullName>
        <ecNumber evidence="10">2.4.1.-</ecNumber>
    </recommendedName>
</protein>
<dbReference type="PANTHER" id="PTHR11214:SF364">
    <property type="entry name" value="HEXOSYLTRANSFERASE"/>
    <property type="match status" value="1"/>
</dbReference>
<dbReference type="GO" id="GO:0016758">
    <property type="term" value="F:hexosyltransferase activity"/>
    <property type="evidence" value="ECO:0007669"/>
    <property type="project" value="InterPro"/>
</dbReference>
<evidence type="ECO:0000256" key="8">
    <source>
        <dbReference type="ARBA" id="ARBA00023034"/>
    </source>
</evidence>
<evidence type="ECO:0000256" key="11">
    <source>
        <dbReference type="SAM" id="MobiDB-lite"/>
    </source>
</evidence>
<evidence type="ECO:0000256" key="7">
    <source>
        <dbReference type="ARBA" id="ARBA00022989"/>
    </source>
</evidence>
<proteinExistence type="inferred from homology"/>
<evidence type="ECO:0000256" key="4">
    <source>
        <dbReference type="ARBA" id="ARBA00022679"/>
    </source>
</evidence>
<keyword evidence="13" id="KW-1185">Reference proteome</keyword>
<keyword evidence="6" id="KW-0735">Signal-anchor</keyword>
<dbReference type="GO" id="GO:0000139">
    <property type="term" value="C:Golgi membrane"/>
    <property type="evidence" value="ECO:0007669"/>
    <property type="project" value="UniProtKB-SubCell"/>
</dbReference>
<evidence type="ECO:0000256" key="2">
    <source>
        <dbReference type="ARBA" id="ARBA00008661"/>
    </source>
</evidence>
<name>A0A3S1A5D2_ELYCH</name>
<dbReference type="EC" id="2.4.1.-" evidence="10"/>
<dbReference type="GO" id="GO:0006493">
    <property type="term" value="P:protein O-linked glycosylation"/>
    <property type="evidence" value="ECO:0007669"/>
    <property type="project" value="TreeGrafter"/>
</dbReference>
<dbReference type="Pfam" id="PF01762">
    <property type="entry name" value="Galactosyl_T"/>
    <property type="match status" value="1"/>
</dbReference>
<keyword evidence="3 10" id="KW-0328">Glycosyltransferase</keyword>
<dbReference type="EMBL" id="RQTK01000258">
    <property type="protein sequence ID" value="RUS83104.1"/>
    <property type="molecule type" value="Genomic_DNA"/>
</dbReference>
<evidence type="ECO:0000256" key="3">
    <source>
        <dbReference type="ARBA" id="ARBA00022676"/>
    </source>
</evidence>
<dbReference type="Proteomes" id="UP000271974">
    <property type="component" value="Unassembled WGS sequence"/>
</dbReference>
<evidence type="ECO:0000256" key="1">
    <source>
        <dbReference type="ARBA" id="ARBA00004323"/>
    </source>
</evidence>
<comment type="similarity">
    <text evidence="2 10">Belongs to the glycosyltransferase 31 family.</text>
</comment>
<dbReference type="Gene3D" id="3.90.550.50">
    <property type="match status" value="1"/>
</dbReference>
<accession>A0A3S1A5D2</accession>